<accession>A0A2T0A4Z7</accession>
<protein>
    <recommendedName>
        <fullName evidence="3">Arrestin-like N-terminal domain-containing protein</fullName>
    </recommendedName>
</protein>
<sequence>MIMLDKATHAAEPLTASSSRLALSLHPPHDSTCFTPGTTIHHTVRIKGDASYEHLSLRLVGEARVTIWGKARWQAGAVMNATMGGPAGGVPVTSIERRQFVNVDIPLTSSSNARAAAYGGDKKEKGTAEGVPEEGVYEVQIPYPDEGELLPSFDKKETDNAGASVVWYLELEGARKGWFRSNDKLKLELPVVFPGQATPQSLETTVQRDLKFQGSDSSALAVTAKLSCEPVTTPAATLHFSLTLTPSTSSAFHLLSSALSSSSSDATPLKASSSLSRQIRTAPIVNPNSGTDLKFASIRIATGKLERDEKVQGEVVVWRGEVQVPQGDWTVESKGLDVKYTLNCHLHSTVFAQAALHISLPLFLPSAPVDFSSSEHPVASSSALPPYSVS</sequence>
<evidence type="ECO:0008006" key="3">
    <source>
        <dbReference type="Google" id="ProtNLM"/>
    </source>
</evidence>
<proteinExistence type="predicted"/>
<dbReference type="Proteomes" id="UP000239560">
    <property type="component" value="Unassembled WGS sequence"/>
</dbReference>
<dbReference type="EMBL" id="LCTV02000008">
    <property type="protein sequence ID" value="PRQ73094.1"/>
    <property type="molecule type" value="Genomic_DNA"/>
</dbReference>
<gene>
    <name evidence="1" type="ORF">AAT19DRAFT_15847</name>
</gene>
<organism evidence="1 2">
    <name type="scientific">Rhodotorula toruloides</name>
    <name type="common">Yeast</name>
    <name type="synonym">Rhodosporidium toruloides</name>
    <dbReference type="NCBI Taxonomy" id="5286"/>
    <lineage>
        <taxon>Eukaryota</taxon>
        <taxon>Fungi</taxon>
        <taxon>Dikarya</taxon>
        <taxon>Basidiomycota</taxon>
        <taxon>Pucciniomycotina</taxon>
        <taxon>Microbotryomycetes</taxon>
        <taxon>Sporidiobolales</taxon>
        <taxon>Sporidiobolaceae</taxon>
        <taxon>Rhodotorula</taxon>
    </lineage>
</organism>
<comment type="caution">
    <text evidence="1">The sequence shown here is derived from an EMBL/GenBank/DDBJ whole genome shotgun (WGS) entry which is preliminary data.</text>
</comment>
<evidence type="ECO:0000313" key="2">
    <source>
        <dbReference type="Proteomes" id="UP000239560"/>
    </source>
</evidence>
<reference evidence="1 2" key="1">
    <citation type="journal article" date="2018" name="Elife">
        <title>Functional genomics of lipid metabolism in the oleaginous yeast Rhodosporidium toruloides.</title>
        <authorList>
            <person name="Coradetti S.T."/>
            <person name="Pinel D."/>
            <person name="Geiselman G."/>
            <person name="Ito M."/>
            <person name="Mondo S."/>
            <person name="Reilly M.C."/>
            <person name="Cheng Y.F."/>
            <person name="Bauer S."/>
            <person name="Grigoriev I."/>
            <person name="Gladden J.M."/>
            <person name="Simmons B.A."/>
            <person name="Brem R."/>
            <person name="Arkin A.P."/>
            <person name="Skerker J.M."/>
        </authorList>
    </citation>
    <scope>NUCLEOTIDE SEQUENCE [LARGE SCALE GENOMIC DNA]</scope>
    <source>
        <strain evidence="1 2">NBRC 0880</strain>
    </source>
</reference>
<dbReference type="OrthoDB" id="2525852at2759"/>
<dbReference type="AlphaFoldDB" id="A0A2T0A4Z7"/>
<evidence type="ECO:0000313" key="1">
    <source>
        <dbReference type="EMBL" id="PRQ73094.1"/>
    </source>
</evidence>
<name>A0A2T0A4Z7_RHOTO</name>